<accession>A0ABW1TSN2</accession>
<evidence type="ECO:0000313" key="2">
    <source>
        <dbReference type="EMBL" id="MFC6280554.1"/>
    </source>
</evidence>
<feature type="chain" id="PRO_5045928641" evidence="1">
    <location>
        <begin position="27"/>
        <end position="252"/>
    </location>
</feature>
<dbReference type="Proteomes" id="UP001596270">
    <property type="component" value="Unassembled WGS sequence"/>
</dbReference>
<keyword evidence="3" id="KW-1185">Reference proteome</keyword>
<proteinExistence type="predicted"/>
<protein>
    <submittedName>
        <fullName evidence="2">Uncharacterized protein</fullName>
    </submittedName>
</protein>
<feature type="signal peptide" evidence="1">
    <location>
        <begin position="1"/>
        <end position="26"/>
    </location>
</feature>
<sequence length="252" mass="27681">MKPFLSFFTHCMLCAVALLLSGAVFAADEAVDGTQPVAYKFTTGLYQLSGGGLPSGPGLDVNLRATAGFGNAWIGWFRSPVQDVRQARAGWDSSFKLGALRFMPSLQVASGGFWGGSAALETGTSWFAGVGLGRTNLRNYVNLNFDPNDAWMLSGGYRWSDSNSLALQVVRDNRLNPDQQHVHLVWRTPVGDEQRLTLDLLSKKGLVAGQPVERLGLSVSYDWPRFFVRMAWDPKVNFTPQDMLRLSAGVRF</sequence>
<comment type="caution">
    <text evidence="2">The sequence shown here is derived from an EMBL/GenBank/DDBJ whole genome shotgun (WGS) entry which is preliminary data.</text>
</comment>
<evidence type="ECO:0000256" key="1">
    <source>
        <dbReference type="SAM" id="SignalP"/>
    </source>
</evidence>
<organism evidence="2 3">
    <name type="scientific">Polaromonas aquatica</name>
    <dbReference type="NCBI Taxonomy" id="332657"/>
    <lineage>
        <taxon>Bacteria</taxon>
        <taxon>Pseudomonadati</taxon>
        <taxon>Pseudomonadota</taxon>
        <taxon>Betaproteobacteria</taxon>
        <taxon>Burkholderiales</taxon>
        <taxon>Comamonadaceae</taxon>
        <taxon>Polaromonas</taxon>
    </lineage>
</organism>
<keyword evidence="1" id="KW-0732">Signal</keyword>
<dbReference type="EMBL" id="JBHSRS010000013">
    <property type="protein sequence ID" value="MFC6280554.1"/>
    <property type="molecule type" value="Genomic_DNA"/>
</dbReference>
<dbReference type="RefSeq" id="WP_371437803.1">
    <property type="nucleotide sequence ID" value="NZ_JBHSRS010000013.1"/>
</dbReference>
<evidence type="ECO:0000313" key="3">
    <source>
        <dbReference type="Proteomes" id="UP001596270"/>
    </source>
</evidence>
<reference evidence="3" key="1">
    <citation type="journal article" date="2019" name="Int. J. Syst. Evol. Microbiol.">
        <title>The Global Catalogue of Microorganisms (GCM) 10K type strain sequencing project: providing services to taxonomists for standard genome sequencing and annotation.</title>
        <authorList>
            <consortium name="The Broad Institute Genomics Platform"/>
            <consortium name="The Broad Institute Genome Sequencing Center for Infectious Disease"/>
            <person name="Wu L."/>
            <person name="Ma J."/>
        </authorList>
    </citation>
    <scope>NUCLEOTIDE SEQUENCE [LARGE SCALE GENOMIC DNA]</scope>
    <source>
        <strain evidence="3">CCUG 39402</strain>
    </source>
</reference>
<gene>
    <name evidence="2" type="ORF">ACFQND_04840</name>
</gene>
<name>A0ABW1TSN2_9BURK</name>